<accession>A0A2U2HHB4</accession>
<organism evidence="1 2">
    <name type="scientific">Massilia glaciei</name>
    <dbReference type="NCBI Taxonomy" id="1524097"/>
    <lineage>
        <taxon>Bacteria</taxon>
        <taxon>Pseudomonadati</taxon>
        <taxon>Pseudomonadota</taxon>
        <taxon>Betaproteobacteria</taxon>
        <taxon>Burkholderiales</taxon>
        <taxon>Oxalobacteraceae</taxon>
        <taxon>Telluria group</taxon>
        <taxon>Massilia</taxon>
    </lineage>
</organism>
<sequence length="90" mass="10107">MKTSTIPSLRVTPELRAAAESVLEDGETLSSFVEQSMRQQITRRQSQREFIARGLASRDEAKLTGEYYSAEDILRDLDEMLGDAEVKAGR</sequence>
<evidence type="ECO:0000313" key="1">
    <source>
        <dbReference type="EMBL" id="PWF45052.1"/>
    </source>
</evidence>
<comment type="caution">
    <text evidence="1">The sequence shown here is derived from an EMBL/GenBank/DDBJ whole genome shotgun (WGS) entry which is preliminary data.</text>
</comment>
<name>A0A2U2HHB4_9BURK</name>
<protein>
    <submittedName>
        <fullName evidence="1">Prevent-host-death protein</fullName>
    </submittedName>
</protein>
<reference evidence="1 2" key="1">
    <citation type="submission" date="2018-04" db="EMBL/GenBank/DDBJ databases">
        <title>Massilia violaceinigra sp. nov., a novel purple-pigmented bacterium isolated from Tianshan glacier, Xinjiang, China.</title>
        <authorList>
            <person name="Wang H."/>
        </authorList>
    </citation>
    <scope>NUCLEOTIDE SEQUENCE [LARGE SCALE GENOMIC DNA]</scope>
    <source>
        <strain evidence="1 2">B448-2</strain>
    </source>
</reference>
<dbReference type="EMBL" id="PXWF02000259">
    <property type="protein sequence ID" value="PWF45052.1"/>
    <property type="molecule type" value="Genomic_DNA"/>
</dbReference>
<dbReference type="NCBIfam" id="NF041551">
    <property type="entry name" value="YlcI_YnfO_N"/>
    <property type="match status" value="1"/>
</dbReference>
<keyword evidence="2" id="KW-1185">Reference proteome</keyword>
<proteinExistence type="predicted"/>
<dbReference type="AlphaFoldDB" id="A0A2U2HHB4"/>
<dbReference type="OrthoDB" id="8400336at2"/>
<dbReference type="Proteomes" id="UP000241421">
    <property type="component" value="Unassembled WGS sequence"/>
</dbReference>
<gene>
    <name evidence="1" type="ORF">C7C56_018515</name>
</gene>
<evidence type="ECO:0000313" key="2">
    <source>
        <dbReference type="Proteomes" id="UP000241421"/>
    </source>
</evidence>